<dbReference type="Gene3D" id="1.20.120.720">
    <property type="entry name" value="Myosin VI head, motor domain, U50 subdomain"/>
    <property type="match status" value="2"/>
</dbReference>
<proteinExistence type="inferred from homology"/>
<feature type="transmembrane region" description="Helical" evidence="20">
    <location>
        <begin position="1391"/>
        <end position="1409"/>
    </location>
</feature>
<feature type="transmembrane region" description="Helical" evidence="20">
    <location>
        <begin position="2112"/>
        <end position="2133"/>
    </location>
</feature>
<feature type="transmembrane region" description="Helical" evidence="20">
    <location>
        <begin position="2059"/>
        <end position="2078"/>
    </location>
</feature>
<dbReference type="SUPFAM" id="SSF52540">
    <property type="entry name" value="P-loop containing nucleoside triphosphate hydrolases"/>
    <property type="match status" value="1"/>
</dbReference>
<comment type="similarity">
    <text evidence="17">Belongs to the TRAFAC class myosin-kinesin ATPase superfamily. Myosin family.</text>
</comment>
<feature type="region of interest" description="Disordered" evidence="19">
    <location>
        <begin position="2681"/>
        <end position="2723"/>
    </location>
</feature>
<dbReference type="GO" id="GO:0003779">
    <property type="term" value="F:actin binding"/>
    <property type="evidence" value="ECO:0007669"/>
    <property type="project" value="UniProtKB-KW"/>
</dbReference>
<organism evidence="22 23">
    <name type="scientific">Biomphalaria glabrata</name>
    <name type="common">Bloodfluke planorb</name>
    <name type="synonym">Freshwater snail</name>
    <dbReference type="NCBI Taxonomy" id="6526"/>
    <lineage>
        <taxon>Eukaryota</taxon>
        <taxon>Metazoa</taxon>
        <taxon>Spiralia</taxon>
        <taxon>Lophotrochozoa</taxon>
        <taxon>Mollusca</taxon>
        <taxon>Gastropoda</taxon>
        <taxon>Heterobranchia</taxon>
        <taxon>Euthyneura</taxon>
        <taxon>Panpulmonata</taxon>
        <taxon>Hygrophila</taxon>
        <taxon>Lymnaeoidea</taxon>
        <taxon>Planorbidae</taxon>
        <taxon>Biomphalaria</taxon>
    </lineage>
</organism>
<dbReference type="SUPFAM" id="SSF53448">
    <property type="entry name" value="Nucleotide-diphospho-sugar transferases"/>
    <property type="match status" value="1"/>
</dbReference>
<dbReference type="GeneID" id="106074351"/>
<evidence type="ECO:0000313" key="22">
    <source>
        <dbReference type="Proteomes" id="UP001165740"/>
    </source>
</evidence>
<dbReference type="Gene3D" id="3.40.850.10">
    <property type="entry name" value="Kinesin motor domain"/>
    <property type="match status" value="2"/>
</dbReference>
<feature type="transmembrane region" description="Helical" evidence="20">
    <location>
        <begin position="1516"/>
        <end position="1537"/>
    </location>
</feature>
<evidence type="ECO:0000256" key="4">
    <source>
        <dbReference type="ARBA" id="ARBA00022676"/>
    </source>
</evidence>
<evidence type="ECO:0000256" key="8">
    <source>
        <dbReference type="ARBA" id="ARBA00022840"/>
    </source>
</evidence>
<dbReference type="GO" id="GO:0006031">
    <property type="term" value="P:chitin biosynthetic process"/>
    <property type="evidence" value="ECO:0007669"/>
    <property type="project" value="TreeGrafter"/>
</dbReference>
<dbReference type="RefSeq" id="XP_055860635.1">
    <property type="nucleotide sequence ID" value="XM_056004660.1"/>
</dbReference>
<evidence type="ECO:0000256" key="5">
    <source>
        <dbReference type="ARBA" id="ARBA00022679"/>
    </source>
</evidence>
<evidence type="ECO:0000256" key="11">
    <source>
        <dbReference type="ARBA" id="ARBA00023123"/>
    </source>
</evidence>
<feature type="region of interest" description="Disordered" evidence="19">
    <location>
        <begin position="1"/>
        <end position="27"/>
    </location>
</feature>
<comment type="subcellular location">
    <subcellularLocation>
        <location evidence="1">Cell membrane</location>
        <topology evidence="1">Multi-pass membrane protein</topology>
    </subcellularLocation>
</comment>
<dbReference type="GO" id="GO:0005886">
    <property type="term" value="C:plasma membrane"/>
    <property type="evidence" value="ECO:0007669"/>
    <property type="project" value="UniProtKB-SubCell"/>
</dbReference>
<evidence type="ECO:0000256" key="1">
    <source>
        <dbReference type="ARBA" id="ARBA00004651"/>
    </source>
</evidence>
<dbReference type="CDD" id="cd04190">
    <property type="entry name" value="Chitin_synth_C"/>
    <property type="match status" value="1"/>
</dbReference>
<dbReference type="InterPro" id="IPR004835">
    <property type="entry name" value="Chitin_synth"/>
</dbReference>
<keyword evidence="14" id="KW-0325">Glycoprotein</keyword>
<evidence type="ECO:0000256" key="13">
    <source>
        <dbReference type="ARBA" id="ARBA00023175"/>
    </source>
</evidence>
<feature type="transmembrane region" description="Helical" evidence="20">
    <location>
        <begin position="2024"/>
        <end position="2047"/>
    </location>
</feature>
<dbReference type="PRINTS" id="PR00193">
    <property type="entry name" value="MYOSINHEAVY"/>
</dbReference>
<feature type="binding site" evidence="17">
    <location>
        <begin position="324"/>
        <end position="331"/>
    </location>
    <ligand>
        <name>ATP</name>
        <dbReference type="ChEBI" id="CHEBI:30616"/>
    </ligand>
</feature>
<evidence type="ECO:0000256" key="7">
    <source>
        <dbReference type="ARBA" id="ARBA00022741"/>
    </source>
</evidence>
<dbReference type="PROSITE" id="PS51456">
    <property type="entry name" value="MYOSIN_MOTOR"/>
    <property type="match status" value="1"/>
</dbReference>
<keyword evidence="17" id="KW-0009">Actin-binding</keyword>
<feature type="transmembrane region" description="Helical" evidence="20">
    <location>
        <begin position="1306"/>
        <end position="1330"/>
    </location>
</feature>
<feature type="domain" description="Myosin motor" evidence="21">
    <location>
        <begin position="232"/>
        <end position="1005"/>
    </location>
</feature>
<feature type="compositionally biased region" description="Basic and acidic residues" evidence="19">
    <location>
        <begin position="121"/>
        <end position="132"/>
    </location>
</feature>
<reference evidence="23 24" key="1">
    <citation type="submission" date="2025-04" db="UniProtKB">
        <authorList>
            <consortium name="RefSeq"/>
        </authorList>
    </citation>
    <scope>IDENTIFICATION</scope>
</reference>
<comment type="catalytic activity">
    <reaction evidence="16">
        <text>[(1-&gt;4)-N-acetyl-beta-D-glucosaminyl](n) + UDP-N-acetyl-alpha-D-glucosamine = [(1-&gt;4)-N-acetyl-beta-D-glucosaminyl](n+1) + UDP + H(+)</text>
        <dbReference type="Rhea" id="RHEA:16637"/>
        <dbReference type="Rhea" id="RHEA-COMP:9593"/>
        <dbReference type="Rhea" id="RHEA-COMP:9595"/>
        <dbReference type="ChEBI" id="CHEBI:15378"/>
        <dbReference type="ChEBI" id="CHEBI:17029"/>
        <dbReference type="ChEBI" id="CHEBI:57705"/>
        <dbReference type="ChEBI" id="CHEBI:58223"/>
        <dbReference type="EC" id="2.4.1.16"/>
    </reaction>
</comment>
<dbReference type="Gene3D" id="3.90.550.10">
    <property type="entry name" value="Spore Coat Polysaccharide Biosynthesis Protein SpsA, Chain A"/>
    <property type="match status" value="1"/>
</dbReference>
<dbReference type="Gene3D" id="1.10.10.820">
    <property type="match status" value="1"/>
</dbReference>
<protein>
    <recommendedName>
        <fullName evidence="2">chitin synthase</fullName>
        <ecNumber evidence="2">2.4.1.16</ecNumber>
    </recommendedName>
</protein>
<feature type="compositionally biased region" description="Polar residues" evidence="19">
    <location>
        <begin position="1069"/>
        <end position="1079"/>
    </location>
</feature>
<dbReference type="InterPro" id="IPR001609">
    <property type="entry name" value="Myosin_head_motor_dom-like"/>
</dbReference>
<keyword evidence="4" id="KW-0328">Glycosyltransferase</keyword>
<feature type="region of interest" description="Disordered" evidence="19">
    <location>
        <begin position="121"/>
        <end position="153"/>
    </location>
</feature>
<feature type="transmembrane region" description="Helical" evidence="20">
    <location>
        <begin position="1153"/>
        <end position="1176"/>
    </location>
</feature>
<evidence type="ECO:0000256" key="12">
    <source>
        <dbReference type="ARBA" id="ARBA00023136"/>
    </source>
</evidence>
<dbReference type="EC" id="2.4.1.16" evidence="2"/>
<gene>
    <name evidence="23 24 25" type="primary">LOC106074351</name>
</gene>
<evidence type="ECO:0000256" key="19">
    <source>
        <dbReference type="SAM" id="MobiDB-lite"/>
    </source>
</evidence>
<keyword evidence="11 17" id="KW-0518">Myosin</keyword>
<dbReference type="SMART" id="SM00242">
    <property type="entry name" value="MYSc"/>
    <property type="match status" value="1"/>
</dbReference>
<keyword evidence="6 20" id="KW-0812">Transmembrane</keyword>
<feature type="region of interest" description="Disordered" evidence="19">
    <location>
        <begin position="1069"/>
        <end position="1127"/>
    </location>
</feature>
<keyword evidence="3" id="KW-1003">Cell membrane</keyword>
<dbReference type="OMA" id="FLEAREC"/>
<keyword evidence="7 17" id="KW-0547">Nucleotide-binding</keyword>
<feature type="transmembrane region" description="Helical" evidence="20">
    <location>
        <begin position="2439"/>
        <end position="2461"/>
    </location>
</feature>
<evidence type="ECO:0000256" key="15">
    <source>
        <dbReference type="ARBA" id="ARBA00046329"/>
    </source>
</evidence>
<dbReference type="RefSeq" id="XP_055860634.1">
    <property type="nucleotide sequence ID" value="XM_056004659.1"/>
</dbReference>
<feature type="region of interest" description="Disordered" evidence="19">
    <location>
        <begin position="44"/>
        <end position="63"/>
    </location>
</feature>
<evidence type="ECO:0000256" key="14">
    <source>
        <dbReference type="ARBA" id="ARBA00023180"/>
    </source>
</evidence>
<evidence type="ECO:0000313" key="23">
    <source>
        <dbReference type="RefSeq" id="XP_055860634.1"/>
    </source>
</evidence>
<feature type="compositionally biased region" description="Basic and acidic residues" evidence="19">
    <location>
        <begin position="52"/>
        <end position="63"/>
    </location>
</feature>
<evidence type="ECO:0000256" key="2">
    <source>
        <dbReference type="ARBA" id="ARBA00012543"/>
    </source>
</evidence>
<keyword evidence="5" id="KW-0808">Transferase</keyword>
<keyword evidence="13 17" id="KW-0505">Motor protein</keyword>
<evidence type="ECO:0000259" key="21">
    <source>
        <dbReference type="PROSITE" id="PS51456"/>
    </source>
</evidence>
<dbReference type="GO" id="GO:0005524">
    <property type="term" value="F:ATP binding"/>
    <property type="evidence" value="ECO:0007669"/>
    <property type="project" value="UniProtKB-UniRule"/>
</dbReference>
<evidence type="ECO:0000256" key="9">
    <source>
        <dbReference type="ARBA" id="ARBA00022989"/>
    </source>
</evidence>
<sequence>MPKSVKKETPDHILNKVQEDETAEVQRQTNNWLQKSVADNVNKSLQSLHSSDSSDKSSLRSEDENTYWDIDALTDKSILTDSLLSMSSAMSKNNFDYATAKKKNKSGVDNLAFQNTEDIPESKPFMEHDTTRSRPTPTRLESVAPDYDSNEDVLSPSPDYGDAVRPAASFSFNVDSPRLNKKLPGSAPAVAKKPESIPLDLLSKPRTTSVHFRASPVFEEQSETYSSTRDPLKLMDLSKLPELNLDSITDSIKKRYFNDKIYTYCGEILISVNPYKPLEMCTSQFHYEYRYGQISEEPHLFAISAKAYSAIRDLKHNQVILVSGESGAGKTEATKYIVQHLMSIGGSEYDNLQDKIIRINPLLEAFGNAKTILNSNSSRFAKFLSLAVNEQGKIESARVKDYMLEKSRVVHHSPKERTFHAFYALLVGASEDLLDSLYIKRKDKFRITGGYYDLNVKEREAYKIIYEDQQDVFHLINLTPEEIQDVNSILAAILHLGNIEFEDSDNDSVIIKNESVVQQAAFLLHLDVEKLTRVLIERRGRLGKDSISLNRQVTFPVSFNQTDKGSSLLSTPSRGGIYLSQRDFGSSSQRSSDDDSDSGEIIELSKNKKQADDERDAIAKVLYERMFGWLVRKVNDSLKANKLRNLPSIGILDICGFENLETNSFEQLCINIVNEQLQNFMNKKVIEEERQLYLDEHVEISDIDISGINNDAILNMFMERNGILAMIDEDSRIDFSDDNKLVTKLKKMFDKDPHFEPSANNTPEFGIVHFAGKVYYSAVSFIQKNRDTLSDDTLECLKSSENTLIQDLFTVQESHTGSISMSQFNFRGSRKPNSKQRHVITDTNLSQSINQSRKTTLDQRFGDRPPGIRSLDMAKRNTHVKFFKHSLQDLIDAMKQADPYFVRCIKPNDKQKPKEFIDEQVRVQLQYNGVKEAARIRTFGFGYPVRMPVTDFEQKFKDLVTNPTKDQLADDILETVLAEASTFKIGKTQIFMKENVKKALEDSLHLLRRQQEMERLKKLEMERLEKERQEQLQKMEKERLLKEHRDKMAKEFMRFSQDDVDGRHLDTITEVQTPASNVSDGDYNMSKHSSSSRDTQEDEDEDSDDSSDQTFEKIPVESENKSDKKPWDISQELTEEEEKNDVHEQPVLMVLKFIVYILLLVLIFAALTCQKISLMIAIKNMTVDKKDKDARQKFSKLYLVFAMCIPNILWWIITVLKLCFGNYKSPSVWTWIWVTLMESLHSVGLSLLVFRVLKYVDPIRGLMLLSGVAIIPSILKFSMSEGDFQASRNTCVECESSSPQRKAVRILFDFVAMGFQLTVIPLSIFLDFLFTDSINNHPSRVIEIVFALLLVSCGHWENFVDGRFFCELKNRNWFKNAVLKMRFELQKGRHFPHLVSLLFKIGLTIWLGYQLTELDYVDTFQHMHSKFPILDVSAVITLCISPFVAFYLSFGACMFQMQIPSLTIPLTFATPAAIGVFALNNQYNFLTSVSSIIMVDPPASSPMPLTMSSLITVAKWWHILFGIGWWFSLLILTRYIWRPQKDRTANMERLFLNPSYCGILTTENIMLNRKRHPMKVEEIIKMDDEGEVIGKFYKLKGFKRKKTSDEDFEEDEIGSDVEDSRQASDETMETGISNDSFRGPAQADRSPDVPLLYACATMWHETRQEMIQLLKSLHRLDRDQYIRKLANEKVGGNDPDFYNFEAHIFFDDAMELDDFDRRVPNRWVKDLVKSMDVACSSVHGKPIKVHPPMKIPTPYGGQLIWQMPGENLLFVHMKDVSKIRNRKRWSQVMYMYYLLGYRHIMSCKKDLLEKMKNIDAGRGGFGLNIHEINYLLGEQAAARSHNTFLLALDGDTDFTPGAVKILLDRMKDDNVGAACGRIHPIGNGPMIWYQKFEYAIGHWLQKAAEHVFGCVLCSPGCFSLFRAGALMDTNVMKKYTTEPTEPSHHLQYDQGEDRWLCTLLLQQGYRIEYAAAADAWTFAPEGFFEFFNQRRRWMPSTIANILDLLGTATLTTKKNANMSFPYIIYQWLLMLMTILGPGTILMMIAGAAKLVFSMSNVDAYLFATIPAAVFTIACFWLQSKYQLIFAAVLSVMYTFIMIVVFVGSIKTASENSVLHSSVIVMVILVAIFIIAGFCHPQEIWCLIHGVLYLLTIPSGYLLLVIYSICNLNDVSWGTREVPTKAQRLEMEQKKKEKEEQKKNKQRKGFLARIFNRGEEHLKELTTLVKTLMPERSNHLKADLDMSGESGKSVVELLSKIENNLQILIEKSEPGNPTIRRDSDDTELKSVVVAQPTISEAPVSNLAASVRKPTEEEKPPEVIPAKPLHSILKKRKEKERDELRNPFWAEDRGLGGGEVIVANKQELEFWTDFVTKYLLPIRPSPEEKKKIADGLRDLRNSSSFALIITNLLWMALNFMFQEKQVARLTIKYNANGEQKLEESVLGFAFVALLILLLLLQMIGMFIHRMGTLQHLLAITEIKMRKGDKKSSAKDRQDREDVMRHIREVLKIPAAYDDGNETTPPQLADQNNPLGLSVIGASTRGSQGRSHQNILKQELGRTLKTLGPTFDAHRSSGNSNLNRDALHTLNSVRQRLISGTINSKLENLQHGLGKSFRPQLPPRLTKNTPALMQTSNAWGFTADELSRHRLLGIDTNSGPNNFHSYSPMGAMGRSLMQRSRLINEFTSENPRRPNRSINWSNSDVAEHRRPSHSKKKLVNHHGAAESHRL</sequence>
<evidence type="ECO:0000256" key="17">
    <source>
        <dbReference type="PROSITE-ProRule" id="PRU00782"/>
    </source>
</evidence>
<feature type="transmembrane region" description="Helical" evidence="20">
    <location>
        <begin position="2084"/>
        <end position="2105"/>
    </location>
</feature>
<dbReference type="InterPro" id="IPR027417">
    <property type="entry name" value="P-loop_NTPase"/>
</dbReference>
<dbReference type="PANTHER" id="PTHR22914">
    <property type="entry name" value="CHITIN SYNTHASE"/>
    <property type="match status" value="1"/>
</dbReference>
<dbReference type="Pfam" id="PF03142">
    <property type="entry name" value="Chitin_synth_2"/>
    <property type="match status" value="1"/>
</dbReference>
<feature type="transmembrane region" description="Helical" evidence="20">
    <location>
        <begin position="1197"/>
        <end position="1216"/>
    </location>
</feature>
<dbReference type="GO" id="GO:0016459">
    <property type="term" value="C:myosin complex"/>
    <property type="evidence" value="ECO:0007669"/>
    <property type="project" value="UniProtKB-KW"/>
</dbReference>
<feature type="transmembrane region" description="Helical" evidence="20">
    <location>
        <begin position="2145"/>
        <end position="2165"/>
    </location>
</feature>
<evidence type="ECO:0000313" key="25">
    <source>
        <dbReference type="RefSeq" id="XP_055860636.1"/>
    </source>
</evidence>
<feature type="coiled-coil region" evidence="18">
    <location>
        <begin position="1007"/>
        <end position="1041"/>
    </location>
</feature>
<comment type="similarity">
    <text evidence="15">Belongs to the chitin synthase family. Class IV subfamily.</text>
</comment>
<dbReference type="OrthoDB" id="370884at2759"/>
<feature type="transmembrane region" description="Helical" evidence="20">
    <location>
        <begin position="1429"/>
        <end position="1450"/>
    </location>
</feature>
<evidence type="ECO:0000256" key="20">
    <source>
        <dbReference type="SAM" id="Phobius"/>
    </source>
</evidence>
<evidence type="ECO:0000256" key="18">
    <source>
        <dbReference type="SAM" id="Coils"/>
    </source>
</evidence>
<dbReference type="InterPro" id="IPR036961">
    <property type="entry name" value="Kinesin_motor_dom_sf"/>
</dbReference>
<keyword evidence="12 20" id="KW-0472">Membrane</keyword>
<feature type="compositionally biased region" description="Basic residues" evidence="19">
    <location>
        <begin position="2703"/>
        <end position="2713"/>
    </location>
</feature>
<evidence type="ECO:0000256" key="3">
    <source>
        <dbReference type="ARBA" id="ARBA00022475"/>
    </source>
</evidence>
<dbReference type="InterPro" id="IPR029044">
    <property type="entry name" value="Nucleotide-diphossugar_trans"/>
</dbReference>
<evidence type="ECO:0000256" key="6">
    <source>
        <dbReference type="ARBA" id="ARBA00022692"/>
    </source>
</evidence>
<feature type="transmembrane region" description="Helical" evidence="20">
    <location>
        <begin position="2393"/>
        <end position="2415"/>
    </location>
</feature>
<keyword evidence="10 18" id="KW-0175">Coiled coil</keyword>
<feature type="region of interest" description="Actin-binding" evidence="17">
    <location>
        <begin position="887"/>
        <end position="909"/>
    </location>
</feature>
<feature type="compositionally biased region" description="Acidic residues" evidence="19">
    <location>
        <begin position="1607"/>
        <end position="1617"/>
    </location>
</feature>
<feature type="transmembrane region" description="Helical" evidence="20">
    <location>
        <begin position="1228"/>
        <end position="1250"/>
    </location>
</feature>
<dbReference type="Gene3D" id="6.20.240.20">
    <property type="match status" value="1"/>
</dbReference>
<dbReference type="Gene3D" id="1.20.58.530">
    <property type="match status" value="1"/>
</dbReference>
<dbReference type="PANTHER" id="PTHR22914:SF42">
    <property type="entry name" value="CHITIN SYNTHASE"/>
    <property type="match status" value="1"/>
</dbReference>
<feature type="region of interest" description="Disordered" evidence="19">
    <location>
        <begin position="1607"/>
        <end position="1645"/>
    </location>
</feature>
<feature type="compositionally biased region" description="Basic and acidic residues" evidence="19">
    <location>
        <begin position="1"/>
        <end position="19"/>
    </location>
</feature>
<dbReference type="RefSeq" id="XP_055860636.1">
    <property type="nucleotide sequence ID" value="XM_056004661.1"/>
</dbReference>
<dbReference type="GO" id="GO:0004100">
    <property type="term" value="F:chitin synthase activity"/>
    <property type="evidence" value="ECO:0007669"/>
    <property type="project" value="UniProtKB-EC"/>
</dbReference>
<dbReference type="Proteomes" id="UP001165740">
    <property type="component" value="Chromosome 11"/>
</dbReference>
<feature type="compositionally biased region" description="Basic and acidic residues" evidence="19">
    <location>
        <begin position="1110"/>
        <end position="1127"/>
    </location>
</feature>
<feature type="transmembrane region" description="Helical" evidence="20">
    <location>
        <begin position="1462"/>
        <end position="1479"/>
    </location>
</feature>
<keyword evidence="9 20" id="KW-1133">Transmembrane helix</keyword>
<keyword evidence="8 17" id="KW-0067">ATP-binding</keyword>
<evidence type="ECO:0000313" key="24">
    <source>
        <dbReference type="RefSeq" id="XP_055860635.1"/>
    </source>
</evidence>
<dbReference type="Pfam" id="PF00063">
    <property type="entry name" value="Myosin_head"/>
    <property type="match status" value="2"/>
</dbReference>
<dbReference type="FunFam" id="3.90.550.10:FF:000139">
    <property type="entry name" value="Chitin synthase 8"/>
    <property type="match status" value="1"/>
</dbReference>
<name>A0A9W2YCY1_BIOGL</name>
<feature type="compositionally biased region" description="Acidic residues" evidence="19">
    <location>
        <begin position="1096"/>
        <end position="1107"/>
    </location>
</feature>
<keyword evidence="22" id="KW-1185">Reference proteome</keyword>
<evidence type="ECO:0000256" key="16">
    <source>
        <dbReference type="ARBA" id="ARBA00048014"/>
    </source>
</evidence>
<evidence type="ECO:0000256" key="10">
    <source>
        <dbReference type="ARBA" id="ARBA00023054"/>
    </source>
</evidence>
<dbReference type="GO" id="GO:0003774">
    <property type="term" value="F:cytoskeletal motor activity"/>
    <property type="evidence" value="ECO:0007669"/>
    <property type="project" value="UniProtKB-UniRule"/>
</dbReference>
<accession>A0A9W2YCY1</accession>